<gene>
    <name evidence="2" type="ORF">T265_00363</name>
</gene>
<evidence type="ECO:0000313" key="2">
    <source>
        <dbReference type="EMBL" id="KER33928.1"/>
    </source>
</evidence>
<dbReference type="Proteomes" id="UP000054324">
    <property type="component" value="Unassembled WGS sequence"/>
</dbReference>
<dbReference type="GeneID" id="20314551"/>
<feature type="region of interest" description="Disordered" evidence="1">
    <location>
        <begin position="1"/>
        <end position="37"/>
    </location>
</feature>
<reference evidence="2 3" key="1">
    <citation type="submission" date="2013-11" db="EMBL/GenBank/DDBJ databases">
        <title>Opisthorchis viverrini - life in the bile duct.</title>
        <authorList>
            <person name="Young N.D."/>
            <person name="Nagarajan N."/>
            <person name="Lin S.J."/>
            <person name="Korhonen P.K."/>
            <person name="Jex A.R."/>
            <person name="Hall R.S."/>
            <person name="Safavi-Hemami H."/>
            <person name="Kaewkong W."/>
            <person name="Bertrand D."/>
            <person name="Gao S."/>
            <person name="Seet Q."/>
            <person name="Wongkham S."/>
            <person name="Teh B.T."/>
            <person name="Wongkham C."/>
            <person name="Intapan P.M."/>
            <person name="Maleewong W."/>
            <person name="Yang X."/>
            <person name="Hu M."/>
            <person name="Wang Z."/>
            <person name="Hofmann A."/>
            <person name="Sternberg P.W."/>
            <person name="Tan P."/>
            <person name="Wang J."/>
            <person name="Gasser R.B."/>
        </authorList>
    </citation>
    <scope>NUCLEOTIDE SEQUENCE [LARGE SCALE GENOMIC DNA]</scope>
</reference>
<evidence type="ECO:0000256" key="1">
    <source>
        <dbReference type="SAM" id="MobiDB-lite"/>
    </source>
</evidence>
<dbReference type="AlphaFoldDB" id="A0A075A2I1"/>
<dbReference type="CTD" id="20314551"/>
<proteinExistence type="predicted"/>
<feature type="compositionally biased region" description="Polar residues" evidence="1">
    <location>
        <begin position="1"/>
        <end position="24"/>
    </location>
</feature>
<name>A0A075A2I1_OPIVI</name>
<protein>
    <submittedName>
        <fullName evidence="2">Uncharacterized protein</fullName>
    </submittedName>
</protein>
<sequence length="100" mass="11211">MRFSSSKRFTATLSEKTDMCQSEAMQRPLESRSKNSGVRGPVDFFMATSTSSQSSQHVNMSMNSFRVFVPSLHVYDPPRPLECLIVALTGIDMAESQKKE</sequence>
<dbReference type="KEGG" id="ovi:T265_00363"/>
<accession>A0A075A2I1</accession>
<evidence type="ECO:0000313" key="3">
    <source>
        <dbReference type="Proteomes" id="UP000054324"/>
    </source>
</evidence>
<dbReference type="EMBL" id="KL596621">
    <property type="protein sequence ID" value="KER33928.1"/>
    <property type="molecule type" value="Genomic_DNA"/>
</dbReference>
<organism evidence="2 3">
    <name type="scientific">Opisthorchis viverrini</name>
    <name type="common">Southeast Asian liver fluke</name>
    <dbReference type="NCBI Taxonomy" id="6198"/>
    <lineage>
        <taxon>Eukaryota</taxon>
        <taxon>Metazoa</taxon>
        <taxon>Spiralia</taxon>
        <taxon>Lophotrochozoa</taxon>
        <taxon>Platyhelminthes</taxon>
        <taxon>Trematoda</taxon>
        <taxon>Digenea</taxon>
        <taxon>Opisthorchiida</taxon>
        <taxon>Opisthorchiata</taxon>
        <taxon>Opisthorchiidae</taxon>
        <taxon>Opisthorchis</taxon>
    </lineage>
</organism>
<dbReference type="RefSeq" id="XP_009162372.1">
    <property type="nucleotide sequence ID" value="XM_009164108.1"/>
</dbReference>
<keyword evidence="3" id="KW-1185">Reference proteome</keyword>